<keyword evidence="3" id="KW-0862">Zinc</keyword>
<reference evidence="5" key="2">
    <citation type="submission" date="2024-01" db="EMBL/GenBank/DDBJ databases">
        <title>Comparative genomics of Cryptococcus and Kwoniella reveals pathogenesis evolution and contrasting modes of karyotype evolution via chromosome fusion or intercentromeric recombination.</title>
        <authorList>
            <person name="Coelho M.A."/>
            <person name="David-Palma M."/>
            <person name="Shea T."/>
            <person name="Bowers K."/>
            <person name="McGinley-Smith S."/>
            <person name="Mohammad A.W."/>
            <person name="Gnirke A."/>
            <person name="Yurkov A.M."/>
            <person name="Nowrousian M."/>
            <person name="Sun S."/>
            <person name="Cuomo C.A."/>
            <person name="Heitman J."/>
        </authorList>
    </citation>
    <scope>NUCLEOTIDE SEQUENCE</scope>
    <source>
        <strain evidence="5">CBS 12478</strain>
    </source>
</reference>
<reference evidence="5" key="1">
    <citation type="submission" date="2017-08" db="EMBL/GenBank/DDBJ databases">
        <authorList>
            <person name="Cuomo C."/>
            <person name="Billmyre B."/>
            <person name="Heitman J."/>
        </authorList>
    </citation>
    <scope>NUCLEOTIDE SEQUENCE</scope>
    <source>
        <strain evidence="5">CBS 12478</strain>
    </source>
</reference>
<evidence type="ECO:0000256" key="3">
    <source>
        <dbReference type="ARBA" id="ARBA00022833"/>
    </source>
</evidence>
<dbReference type="GO" id="GO:0008270">
    <property type="term" value="F:zinc ion binding"/>
    <property type="evidence" value="ECO:0007669"/>
    <property type="project" value="UniProtKB-KW"/>
</dbReference>
<sequence length="526" mass="54070">MSRATSNGYTDFAPKPHTTFPSESTPTASIASSSSPFASTPASIDSSLPSVFPRSLPPQKLMTTGGDTNTPSHPPPLLPANILPSFYSESRSMYSSLPSTAVYQQSGTLGGGSLQAESSPALHIGHWSSDLFVGPSVPHLTGMQAQNGVPMLELSGMPPYKSTSHPHALQSSLAQTSNSSSSPLPWTSRTQMQWQGGGGGSGSGGGNGGGGGGGGGGTGATPSQLQSPGGGGGGPHTLHRSPSNRSGPSASPSPHPLHAQISLGNHSSPANSPRYHPYTANPLTQKGDSLNSPAQNQNMMLPPSQSLVGQLYQQSSAFSDTGDTSNPAHHESLQSAGYPGILYGNVPLPEGYSPAPPWGGRAVDEARVGPEEYARAISLYTHLLHAIPHIVPSNQPSPQQQLASNPLQSFDSVINLASDGLNLLTGHVPPSHLSSSLTSTTGNGGKGKRRNSMGEKKTPTKCLGCGATETPEWRRGPMGPRTLCNACGLVHMKLQRKKRKADEKAAAAAAAAKPGNGSEGDPTKAK</sequence>
<dbReference type="InterPro" id="IPR000679">
    <property type="entry name" value="Znf_GATA"/>
</dbReference>
<organism evidence="5 6">
    <name type="scientific">Kwoniella shandongensis</name>
    <dbReference type="NCBI Taxonomy" id="1734106"/>
    <lineage>
        <taxon>Eukaryota</taxon>
        <taxon>Fungi</taxon>
        <taxon>Dikarya</taxon>
        <taxon>Basidiomycota</taxon>
        <taxon>Agaricomycotina</taxon>
        <taxon>Tremellomycetes</taxon>
        <taxon>Tremellales</taxon>
        <taxon>Cryptococcaceae</taxon>
        <taxon>Kwoniella</taxon>
    </lineage>
</organism>
<evidence type="ECO:0000313" key="5">
    <source>
        <dbReference type="EMBL" id="WWD16511.1"/>
    </source>
</evidence>
<dbReference type="PANTHER" id="PTHR45658">
    <property type="entry name" value="GATA TRANSCRIPTION FACTOR"/>
    <property type="match status" value="1"/>
</dbReference>
<feature type="compositionally biased region" description="Low complexity" evidence="4">
    <location>
        <begin position="21"/>
        <end position="43"/>
    </location>
</feature>
<dbReference type="SUPFAM" id="SSF57716">
    <property type="entry name" value="Glucocorticoid receptor-like (DNA-binding domain)"/>
    <property type="match status" value="1"/>
</dbReference>
<dbReference type="KEGG" id="ksn:43586704"/>
<feature type="compositionally biased region" description="Low complexity" evidence="4">
    <location>
        <begin position="168"/>
        <end position="188"/>
    </location>
</feature>
<keyword evidence="6" id="KW-1185">Reference proteome</keyword>
<feature type="compositionally biased region" description="Polar residues" evidence="4">
    <location>
        <begin position="281"/>
        <end position="302"/>
    </location>
</feature>
<dbReference type="Pfam" id="PF00320">
    <property type="entry name" value="GATA"/>
    <property type="match status" value="1"/>
</dbReference>
<dbReference type="Gene3D" id="3.30.50.10">
    <property type="entry name" value="Erythroid Transcription Factor GATA-1, subunit A"/>
    <property type="match status" value="1"/>
</dbReference>
<evidence type="ECO:0000313" key="6">
    <source>
        <dbReference type="Proteomes" id="UP000322225"/>
    </source>
</evidence>
<dbReference type="Proteomes" id="UP000322225">
    <property type="component" value="Chromosome 2"/>
</dbReference>
<dbReference type="RefSeq" id="XP_031862929.1">
    <property type="nucleotide sequence ID" value="XM_032002590.1"/>
</dbReference>
<dbReference type="GO" id="GO:0043565">
    <property type="term" value="F:sequence-specific DNA binding"/>
    <property type="evidence" value="ECO:0007669"/>
    <property type="project" value="InterPro"/>
</dbReference>
<feature type="region of interest" description="Disordered" evidence="4">
    <location>
        <begin position="1"/>
        <end position="80"/>
    </location>
</feature>
<dbReference type="AlphaFoldDB" id="A0A5M6C5F7"/>
<feature type="compositionally biased region" description="Polar residues" evidence="4">
    <location>
        <begin position="262"/>
        <end position="271"/>
    </location>
</feature>
<gene>
    <name evidence="5" type="ORF">CI109_100938</name>
</gene>
<evidence type="ECO:0000256" key="4">
    <source>
        <dbReference type="SAM" id="MobiDB-lite"/>
    </source>
</evidence>
<keyword evidence="1" id="KW-0479">Metal-binding</keyword>
<dbReference type="EMBL" id="CP144052">
    <property type="protein sequence ID" value="WWD16511.1"/>
    <property type="molecule type" value="Genomic_DNA"/>
</dbReference>
<protein>
    <submittedName>
        <fullName evidence="5">Uncharacterized protein</fullName>
    </submittedName>
</protein>
<proteinExistence type="predicted"/>
<keyword evidence="2" id="KW-0863">Zinc-finger</keyword>
<name>A0A5M6C5F7_9TREE</name>
<dbReference type="SMART" id="SM00401">
    <property type="entry name" value="ZnF_GATA"/>
    <property type="match status" value="1"/>
</dbReference>
<dbReference type="CDD" id="cd00202">
    <property type="entry name" value="ZnF_GATA"/>
    <property type="match status" value="1"/>
</dbReference>
<dbReference type="InterPro" id="IPR051140">
    <property type="entry name" value="GATA_TF"/>
</dbReference>
<dbReference type="GeneID" id="43586704"/>
<feature type="compositionally biased region" description="Gly residues" evidence="4">
    <location>
        <begin position="195"/>
        <end position="219"/>
    </location>
</feature>
<feature type="region of interest" description="Disordered" evidence="4">
    <location>
        <begin position="495"/>
        <end position="526"/>
    </location>
</feature>
<evidence type="ECO:0000256" key="1">
    <source>
        <dbReference type="ARBA" id="ARBA00022723"/>
    </source>
</evidence>
<feature type="region of interest" description="Disordered" evidence="4">
    <location>
        <begin position="150"/>
        <end position="302"/>
    </location>
</feature>
<dbReference type="GO" id="GO:0006355">
    <property type="term" value="P:regulation of DNA-templated transcription"/>
    <property type="evidence" value="ECO:0007669"/>
    <property type="project" value="InterPro"/>
</dbReference>
<dbReference type="PROSITE" id="PS50114">
    <property type="entry name" value="GATA_ZN_FINGER_2"/>
    <property type="match status" value="1"/>
</dbReference>
<accession>A0A5M6C5F7</accession>
<dbReference type="InterPro" id="IPR013088">
    <property type="entry name" value="Znf_NHR/GATA"/>
</dbReference>
<feature type="region of interest" description="Disordered" evidence="4">
    <location>
        <begin position="427"/>
        <end position="459"/>
    </location>
</feature>
<feature type="compositionally biased region" description="Polar residues" evidence="4">
    <location>
        <begin position="61"/>
        <end position="71"/>
    </location>
</feature>
<dbReference type="OrthoDB" id="2162994at2759"/>
<evidence type="ECO:0000256" key="2">
    <source>
        <dbReference type="ARBA" id="ARBA00022771"/>
    </source>
</evidence>